<evidence type="ECO:0000313" key="1">
    <source>
        <dbReference type="EMBL" id="QJA64482.1"/>
    </source>
</evidence>
<protein>
    <submittedName>
        <fullName evidence="1">Uncharacterized protein</fullName>
    </submittedName>
</protein>
<proteinExistence type="predicted"/>
<reference evidence="1" key="1">
    <citation type="submission" date="2020-03" db="EMBL/GenBank/DDBJ databases">
        <title>The deep terrestrial virosphere.</title>
        <authorList>
            <person name="Holmfeldt K."/>
            <person name="Nilsson E."/>
            <person name="Simone D."/>
            <person name="Lopez-Fernandez M."/>
            <person name="Wu X."/>
            <person name="de Brujin I."/>
            <person name="Lundin D."/>
            <person name="Andersson A."/>
            <person name="Bertilsson S."/>
            <person name="Dopson M."/>
        </authorList>
    </citation>
    <scope>NUCLEOTIDE SEQUENCE</scope>
    <source>
        <strain evidence="1">MM415B00496</strain>
    </source>
</reference>
<dbReference type="EMBL" id="MT141520">
    <property type="protein sequence ID" value="QJA64482.1"/>
    <property type="molecule type" value="Genomic_DNA"/>
</dbReference>
<sequence>MRVLFSVSNHDLVSWYMSAHAQLLIDYAVEQGHEVSILYNDDPQNPARLLQFEAELQKKPDLLIGLGHGSKSSFTGQDLEVLLKMNVNDDLLSGVKSYLYSCLTAQELGPSAVDKTCPLYIGYTSDWTFIYNPQYEDRPLDDPWAKAFFDCGLAPGYGLLAGQAPKDIYEATLARYDYWYDYWTKENSPMADDILTWLNWDKQAFTVLTADGIYAGAPSPLGIDVQQLLIPAVAGVALFFMLK</sequence>
<gene>
    <name evidence="1" type="ORF">MM415B00496_0040</name>
</gene>
<name>A0A6M3J6K2_9ZZZZ</name>
<organism evidence="1">
    <name type="scientific">viral metagenome</name>
    <dbReference type="NCBI Taxonomy" id="1070528"/>
    <lineage>
        <taxon>unclassified sequences</taxon>
        <taxon>metagenomes</taxon>
        <taxon>organismal metagenomes</taxon>
    </lineage>
</organism>
<accession>A0A6M3J6K2</accession>
<dbReference type="AlphaFoldDB" id="A0A6M3J6K2"/>